<organism evidence="5 6">
    <name type="scientific">Victivallis vadensis</name>
    <dbReference type="NCBI Taxonomy" id="172901"/>
    <lineage>
        <taxon>Bacteria</taxon>
        <taxon>Pseudomonadati</taxon>
        <taxon>Lentisphaerota</taxon>
        <taxon>Lentisphaeria</taxon>
        <taxon>Victivallales</taxon>
        <taxon>Victivallaceae</taxon>
        <taxon>Victivallis</taxon>
    </lineage>
</organism>
<keyword evidence="6" id="KW-1185">Reference proteome</keyword>
<reference evidence="5 6" key="1">
    <citation type="submission" date="2018-04" db="EMBL/GenBank/DDBJ databases">
        <title>Genomic Encyclopedia of Type Strains, Phase IV (KMG-IV): sequencing the most valuable type-strain genomes for metagenomic binning, comparative biology and taxonomic classification.</title>
        <authorList>
            <person name="Goeker M."/>
        </authorList>
    </citation>
    <scope>NUCLEOTIDE SEQUENCE [LARGE SCALE GENOMIC DNA]</scope>
    <source>
        <strain evidence="5 6">DSM 14823</strain>
    </source>
</reference>
<evidence type="ECO:0000256" key="1">
    <source>
        <dbReference type="ARBA" id="ARBA00022729"/>
    </source>
</evidence>
<evidence type="ECO:0000256" key="2">
    <source>
        <dbReference type="ARBA" id="ARBA00023157"/>
    </source>
</evidence>
<dbReference type="SUPFAM" id="SSF49899">
    <property type="entry name" value="Concanavalin A-like lectins/glucanases"/>
    <property type="match status" value="1"/>
</dbReference>
<dbReference type="Proteomes" id="UP000245959">
    <property type="component" value="Unassembled WGS sequence"/>
</dbReference>
<dbReference type="RefSeq" id="WP_116883365.1">
    <property type="nucleotide sequence ID" value="NZ_QEKH01000007.1"/>
</dbReference>
<keyword evidence="5" id="KW-0430">Lectin</keyword>
<dbReference type="GO" id="GO:0030246">
    <property type="term" value="F:carbohydrate binding"/>
    <property type="evidence" value="ECO:0007669"/>
    <property type="project" value="UniProtKB-KW"/>
</dbReference>
<protein>
    <submittedName>
        <fullName evidence="5">Concanavalin A-like lectin/glucanase superfamily protein</fullName>
    </submittedName>
</protein>
<accession>A0A2U1B6R6</accession>
<dbReference type="Gene3D" id="2.60.120.200">
    <property type="match status" value="1"/>
</dbReference>
<sequence length="1026" mass="113645">MNRNHPILALLLLFTAAAPAAVVFDFRVTDRPVAVGADGRELAPLTAGNLNIRPEAGLHGGALQCDRGLLVYPGGVVPAERGTVEAWVAPLESGTGNGFYFFTGDADEWGPEGMPRLWFWEGRPRFDVDPGPRLIAERLPAGSAWRPGLWTHLAATYDRSGMVELYVNGRLLTRKSVTPWTPSPRRGLVIGAGRNLANNGFNRGNALIDSVRIYDEVLDAAAIRRRHEAVRMPQLAVASPGHTVLASPEEPVTLRFTNRGSAPADMVVEWRFPVSGRTGSVPLRLAPGESGPVMLPGAGSASGDGDAALELSWREGIENRTRRSERLPFYLPPPQPEPVRNAPAWRLVRDIDCFAEVPAAQVGGAKAVRNGKLAYREAGEKPHDRFAYTVKLSGRRRWVRVTATFPDDRKREIMFSHSVPDWHPAGVYGTEQQVLGSGILTGGEYPVSGGAVTREYRFIAPDDQLALIVESYAPGQPAAVCSLKVEEAPEGTRLGPALPAAVAGAKLHRDSGLYWEDPVITQCFDWAGQDYAGFDRAFSDAMDYFAMTGQTMLVFPVVWYNGPLYDSKAEPGCWPNGMRFLPPEYPRLVAKRCSERGVGFLPTFNMWKLPSLAPLIGSPDEVAAGKPLLNTVTRDGRVLTSTDWQKPPHLNALRPEVQQAVLRLVEEVNAMCADQPAYRGIGFALWCGVPMQLGLDLYVSYDDWTMNEFAKFRGEALPGRPGDRSRFGERSRWILQEPARRAAFLRWRCDRISSFYEAVADRLRAAKADAELRLMILYPLPDRPGVDTAAKLLEQGLDLDRLEKHPAIRLDRMVNQTDARQQEKYPQNGEVVHHRVEPSPEFQRPFLDRRISTTIHQQYFESHGVLGRAETPKLRLPPPWTREAPGRCTQPVPHRMYFNGYYAMCLALFDAQELNIGGFTLGLHGQEPEAADWTRRYRTLPRVRFTDVAEYGGAILRRAEAEGSDWYYLVNPTPQPVALRLRATGPELRSPVDNAPLPAALAVPPCGLEVWRTAPGKTGSALEIVR</sequence>
<evidence type="ECO:0000256" key="3">
    <source>
        <dbReference type="SAM" id="SignalP"/>
    </source>
</evidence>
<proteinExistence type="predicted"/>
<dbReference type="EMBL" id="QEKH01000007">
    <property type="protein sequence ID" value="PVY44365.1"/>
    <property type="molecule type" value="Genomic_DNA"/>
</dbReference>
<feature type="domain" description="LamG-like jellyroll fold" evidence="4">
    <location>
        <begin position="83"/>
        <end position="221"/>
    </location>
</feature>
<feature type="signal peptide" evidence="3">
    <location>
        <begin position="1"/>
        <end position="20"/>
    </location>
</feature>
<dbReference type="Pfam" id="PF13385">
    <property type="entry name" value="Laminin_G_3"/>
    <property type="match status" value="1"/>
</dbReference>
<feature type="chain" id="PRO_5015587488" evidence="3">
    <location>
        <begin position="21"/>
        <end position="1026"/>
    </location>
</feature>
<name>A0A2U1B6R6_9BACT</name>
<dbReference type="GeneID" id="78294673"/>
<evidence type="ECO:0000259" key="4">
    <source>
        <dbReference type="SMART" id="SM00560"/>
    </source>
</evidence>
<gene>
    <name evidence="5" type="ORF">C8D82_107120</name>
</gene>
<dbReference type="SMART" id="SM00560">
    <property type="entry name" value="LamGL"/>
    <property type="match status" value="1"/>
</dbReference>
<comment type="caution">
    <text evidence="5">The sequence shown here is derived from an EMBL/GenBank/DDBJ whole genome shotgun (WGS) entry which is preliminary data.</text>
</comment>
<dbReference type="AlphaFoldDB" id="A0A2U1B6R6"/>
<dbReference type="InterPro" id="IPR006558">
    <property type="entry name" value="LamG-like"/>
</dbReference>
<evidence type="ECO:0000313" key="5">
    <source>
        <dbReference type="EMBL" id="PVY44365.1"/>
    </source>
</evidence>
<keyword evidence="1 3" id="KW-0732">Signal</keyword>
<keyword evidence="2" id="KW-1015">Disulfide bond</keyword>
<dbReference type="InterPro" id="IPR013320">
    <property type="entry name" value="ConA-like_dom_sf"/>
</dbReference>
<dbReference type="Gene3D" id="3.20.20.80">
    <property type="entry name" value="Glycosidases"/>
    <property type="match status" value="1"/>
</dbReference>
<evidence type="ECO:0000313" key="6">
    <source>
        <dbReference type="Proteomes" id="UP000245959"/>
    </source>
</evidence>